<feature type="compositionally biased region" description="Basic residues" evidence="1">
    <location>
        <begin position="1035"/>
        <end position="1048"/>
    </location>
</feature>
<dbReference type="GeneID" id="112681899"/>
<feature type="compositionally biased region" description="Low complexity" evidence="1">
    <location>
        <begin position="165"/>
        <end position="182"/>
    </location>
</feature>
<feature type="compositionally biased region" description="Low complexity" evidence="1">
    <location>
        <begin position="969"/>
        <end position="986"/>
    </location>
</feature>
<feature type="region of interest" description="Disordered" evidence="1">
    <location>
        <begin position="677"/>
        <end position="704"/>
    </location>
</feature>
<feature type="compositionally biased region" description="Basic residues" evidence="1">
    <location>
        <begin position="943"/>
        <end position="968"/>
    </location>
</feature>
<feature type="compositionally biased region" description="Basic and acidic residues" evidence="1">
    <location>
        <begin position="42"/>
        <end position="57"/>
    </location>
</feature>
<feature type="region of interest" description="Disordered" evidence="1">
    <location>
        <begin position="938"/>
        <end position="1001"/>
    </location>
</feature>
<gene>
    <name evidence="4" type="primary">LOC112681899</name>
    <name evidence="2" type="ORF">g.50717</name>
</gene>
<evidence type="ECO:0000313" key="3">
    <source>
        <dbReference type="Proteomes" id="UP000694846"/>
    </source>
</evidence>
<dbReference type="EMBL" id="GGMS01015572">
    <property type="protein sequence ID" value="MBY84775.1"/>
    <property type="molecule type" value="Transcribed_RNA"/>
</dbReference>
<keyword evidence="3" id="KW-1185">Reference proteome</keyword>
<feature type="region of interest" description="Disordered" evidence="1">
    <location>
        <begin position="23"/>
        <end position="69"/>
    </location>
</feature>
<feature type="compositionally biased region" description="Low complexity" evidence="1">
    <location>
        <begin position="1087"/>
        <end position="1098"/>
    </location>
</feature>
<dbReference type="OrthoDB" id="6615513at2759"/>
<dbReference type="RefSeq" id="XP_025408029.1">
    <property type="nucleotide sequence ID" value="XM_025552244.1"/>
</dbReference>
<feature type="region of interest" description="Disordered" evidence="1">
    <location>
        <begin position="275"/>
        <end position="305"/>
    </location>
</feature>
<organism evidence="2">
    <name type="scientific">Sipha flava</name>
    <name type="common">yellow sugarcane aphid</name>
    <dbReference type="NCBI Taxonomy" id="143950"/>
    <lineage>
        <taxon>Eukaryota</taxon>
        <taxon>Metazoa</taxon>
        <taxon>Ecdysozoa</taxon>
        <taxon>Arthropoda</taxon>
        <taxon>Hexapoda</taxon>
        <taxon>Insecta</taxon>
        <taxon>Pterygota</taxon>
        <taxon>Neoptera</taxon>
        <taxon>Paraneoptera</taxon>
        <taxon>Hemiptera</taxon>
        <taxon>Sternorrhyncha</taxon>
        <taxon>Aphidomorpha</taxon>
        <taxon>Aphidoidea</taxon>
        <taxon>Aphididae</taxon>
        <taxon>Sipha</taxon>
    </lineage>
</organism>
<reference evidence="2" key="1">
    <citation type="submission" date="2018-04" db="EMBL/GenBank/DDBJ databases">
        <title>Transcriptome assembly of Sipha flava.</title>
        <authorList>
            <person name="Scully E.D."/>
            <person name="Geib S.M."/>
            <person name="Palmer N.A."/>
            <person name="Koch K."/>
            <person name="Bradshaw J."/>
            <person name="Heng-Moss T."/>
            <person name="Sarath G."/>
        </authorList>
    </citation>
    <scope>NUCLEOTIDE SEQUENCE</scope>
</reference>
<evidence type="ECO:0000256" key="1">
    <source>
        <dbReference type="SAM" id="MobiDB-lite"/>
    </source>
</evidence>
<dbReference type="AlphaFoldDB" id="A0A2S2R461"/>
<proteinExistence type="predicted"/>
<feature type="compositionally biased region" description="Polar residues" evidence="1">
    <location>
        <begin position="275"/>
        <end position="292"/>
    </location>
</feature>
<sequence length="1216" mass="137771">MPYEPLVVLHRLAPKDVSQLIQQNQPPSAVINPQRKNAHTFKKNEESNVQLSERDLDGNNSGSSLENQQESKLRVLKNNLNGIHHDDQHNDKQPHEILPKQQKLENRLKNYGGIKFTDSSNLEPNDLFNKELVVVIDNCFNEMMREIMVSTASHTKLRNNLTVASNSNSNSHTTNDSSGTSTRCPNDYKGNYVTDSVNINIVMTSKSSKSPPSTPVLEVIDKKNKEVSFNNQEHIITIEELDKQINFNKIQHDSSGLSLRTRTISSTSIPSALHQSTISTATSVQSVSSNSPIPGPRPRGRPPRQKILNHTANRKLLLQNTSKKVESLACNLELLQSQQIKLNQCNGIHDYNHDQENSDKNIDSKISESDKHSILIPDINKNEECAILDDACKKKCNARKRKQSNVTDVVCKKRLLVSNNHNDSLVTEGNSTEKSSLLTTSKDEVHYGFLASCNIGDRYQQFTDKRTPYSFFYGCTYWPTNWEYSAAALTGHVQKKASKDSLRKIRLLCSEGSTTKINSSLPPPLKSISSINKHQTSIVQRRGTASKCIQPSIEVSSGLKYPSTPPVIVKRPGRPPGKKNKLFQSVLKSNSPRKSPRQHASTLAAILSGKRISCNDKLIAQQTGQKIDLDIEESNKNSIDMDGPCILKMAVPKPEHKSGFRHYRRRQLDHQHDIIKRRRRRRRSITPPPPKLCAQQPVPQNNSINDSVVDQEMVKLRTKHVDVVRRRARDERLRAAFVCQQLHRVQEIAELNRRNLAEENLLLHNEIEHDFPILPLENNQDKIWSSIEVENDREPDNMCLQIMYEQTADKRFLRTNLTDETLQMYHQQRELALAERLTNNYYGDSVFSDFGTDMISATNKRKKKRPNMTGWPKEKRRKIIASASSISTTIDTLNVDSDVERNEEMLKRRRAAAARAQRLRRQRIKLEQLQLAAKEKVKDKVVLPKRRRGRRPGPLKKNKTTTYRRRKTSVSSNGTTASSNTSNTTTEIKEKKLTAKKQRRKRLLLENKTIAPVPESTVEPNTVVKRSCGRPRGSVGRRQRWKLQRHHQNQTSMSPEQQKENVLSQTSTGKLKCVISTRNNRMKLLPSSSNSSSASSNRNKTKKSAVAYNLSSCLESLSSSMTVVGKTTRTTVKRKRLQQQQQIAPTTVTWDVGRPKRYHSANNGRNAGGVVVEEDCCFVGSQPFEQHCPGVGGLNHNTVIENQQDQKENTVHLADL</sequence>
<feature type="region of interest" description="Disordered" evidence="1">
    <location>
        <begin position="163"/>
        <end position="188"/>
    </location>
</feature>
<evidence type="ECO:0000313" key="4">
    <source>
        <dbReference type="RefSeq" id="XP_025408029.1"/>
    </source>
</evidence>
<protein>
    <submittedName>
        <fullName evidence="4">Uncharacterized protein LOC112681899 isoform X1</fullName>
    </submittedName>
</protein>
<accession>A0A2S2R461</accession>
<feature type="compositionally biased region" description="Polar residues" evidence="1">
    <location>
        <begin position="1049"/>
        <end position="1069"/>
    </location>
</feature>
<reference evidence="4" key="2">
    <citation type="submission" date="2025-04" db="UniProtKB">
        <authorList>
            <consortium name="RefSeq"/>
        </authorList>
    </citation>
    <scope>IDENTIFICATION</scope>
    <source>
        <tissue evidence="4">Whole body</tissue>
    </source>
</reference>
<feature type="compositionally biased region" description="Polar residues" evidence="1">
    <location>
        <begin position="58"/>
        <end position="69"/>
    </location>
</feature>
<feature type="region of interest" description="Disordered" evidence="1">
    <location>
        <begin position="1024"/>
        <end position="1100"/>
    </location>
</feature>
<dbReference type="Proteomes" id="UP000694846">
    <property type="component" value="Unplaced"/>
</dbReference>
<name>A0A2S2R461_9HEMI</name>
<evidence type="ECO:0000313" key="2">
    <source>
        <dbReference type="EMBL" id="MBY84775.1"/>
    </source>
</evidence>